<evidence type="ECO:0000256" key="8">
    <source>
        <dbReference type="SAM" id="MobiDB-lite"/>
    </source>
</evidence>
<evidence type="ECO:0000256" key="5">
    <source>
        <dbReference type="ARBA" id="ARBA00023054"/>
    </source>
</evidence>
<dbReference type="Pfam" id="PF00835">
    <property type="entry name" value="SNAP-25"/>
    <property type="match status" value="1"/>
</dbReference>
<feature type="domain" description="T-SNARE coiled-coil homology" evidence="9">
    <location>
        <begin position="410"/>
        <end position="442"/>
    </location>
</feature>
<dbReference type="GO" id="GO:0019905">
    <property type="term" value="F:syntaxin binding"/>
    <property type="evidence" value="ECO:0007669"/>
    <property type="project" value="TreeGrafter"/>
</dbReference>
<dbReference type="RefSeq" id="XP_004990098.1">
    <property type="nucleotide sequence ID" value="XM_004990041.1"/>
</dbReference>
<dbReference type="GeneID" id="16070650"/>
<dbReference type="AlphaFoldDB" id="F2ULN7"/>
<dbReference type="EMBL" id="GL832980">
    <property type="protein sequence ID" value="EGD78036.1"/>
    <property type="molecule type" value="Genomic_DNA"/>
</dbReference>
<dbReference type="Proteomes" id="UP000007799">
    <property type="component" value="Unassembled WGS sequence"/>
</dbReference>
<dbReference type="InterPro" id="IPR000928">
    <property type="entry name" value="SNAP-25_dom"/>
</dbReference>
<evidence type="ECO:0000256" key="1">
    <source>
        <dbReference type="ARBA" id="ARBA00009480"/>
    </source>
</evidence>
<comment type="subcellular location">
    <subcellularLocation>
        <location evidence="6">Synapse</location>
        <location evidence="6">Synaptosome</location>
    </subcellularLocation>
</comment>
<feature type="compositionally biased region" description="Basic and acidic residues" evidence="8">
    <location>
        <begin position="507"/>
        <end position="521"/>
    </location>
</feature>
<dbReference type="eggNOG" id="KOG3065">
    <property type="taxonomic scope" value="Eukaryota"/>
</dbReference>
<keyword evidence="11" id="KW-1185">Reference proteome</keyword>
<organism evidence="11">
    <name type="scientific">Salpingoeca rosetta (strain ATCC 50818 / BSB-021)</name>
    <dbReference type="NCBI Taxonomy" id="946362"/>
    <lineage>
        <taxon>Eukaryota</taxon>
        <taxon>Choanoflagellata</taxon>
        <taxon>Craspedida</taxon>
        <taxon>Salpingoecidae</taxon>
        <taxon>Salpingoeca</taxon>
    </lineage>
</organism>
<dbReference type="SUPFAM" id="SSF58038">
    <property type="entry name" value="SNARE fusion complex"/>
    <property type="match status" value="1"/>
</dbReference>
<evidence type="ECO:0000313" key="10">
    <source>
        <dbReference type="EMBL" id="EGD78036.1"/>
    </source>
</evidence>
<dbReference type="STRING" id="946362.F2ULN7"/>
<dbReference type="Gene3D" id="1.20.5.110">
    <property type="match status" value="1"/>
</dbReference>
<dbReference type="OrthoDB" id="19261at2759"/>
<dbReference type="PROSITE" id="PS50192">
    <property type="entry name" value="T_SNARE"/>
    <property type="match status" value="1"/>
</dbReference>
<dbReference type="GO" id="GO:0005484">
    <property type="term" value="F:SNAP receptor activity"/>
    <property type="evidence" value="ECO:0007669"/>
    <property type="project" value="TreeGrafter"/>
</dbReference>
<keyword evidence="4" id="KW-0770">Synapse</keyword>
<name>F2ULN7_SALR5</name>
<feature type="region of interest" description="Disordered" evidence="8">
    <location>
        <begin position="474"/>
        <end position="529"/>
    </location>
</feature>
<protein>
    <submittedName>
        <fullName evidence="10">Synaptosomal-associated protein</fullName>
    </submittedName>
</protein>
<dbReference type="PANTHER" id="PTHR19305">
    <property type="entry name" value="SYNAPTOSOMAL ASSOCIATED PROTEIN"/>
    <property type="match status" value="1"/>
</dbReference>
<feature type="coiled-coil region" evidence="7">
    <location>
        <begin position="411"/>
        <end position="438"/>
    </location>
</feature>
<evidence type="ECO:0000256" key="6">
    <source>
        <dbReference type="ARBA" id="ARBA00034102"/>
    </source>
</evidence>
<evidence type="ECO:0000259" key="9">
    <source>
        <dbReference type="PROSITE" id="PS50192"/>
    </source>
</evidence>
<dbReference type="GO" id="GO:0006887">
    <property type="term" value="P:exocytosis"/>
    <property type="evidence" value="ECO:0007669"/>
    <property type="project" value="TreeGrafter"/>
</dbReference>
<sequence length="552" mass="61786">MARAEDGSEALTTGRINLMFAALAKLIPHTGHLKHEESMSMLKTVARELTMTAADMSRAKEKAQQFADRDTEAFEVVGQFYPQLKEPHLPATRPASLAVEQRPEHVDGDDHKLLWRQLGTRRQFESLPPTLLSIEVVYAYITDLAGRVLAHDVQLAFGTATSEDDVISFQQHMYNMFDDRFPHADAATLAIRDFLFSVEHHSSADPLVQLLFFSLVGKQDVSSLMHYTIVHMLIHTLQLSTPQHLSWLMTELFPDSHLSLDKLMLAYTGFADGAPSSDRLSRFYLRETAARDWNPAAAEIVRVAAEVAGAPPTGSKPLSVIKCERIKHALHPHVPDQVLRLLYEQSAKIHGVDAELPSSVCTWLLLHARLLFETEMVRLSLKDRLDVEATRRMRNLVHQDVDTANRTLQMLDEQGHQLNRVEENLDGINANTKRAEKELTKMEKCCGIFYCPCTKRQSFDENARYNRAFRQGANGNAAQDGSGSDSVISTQPKSERGAARGGGRAEGGSEGRYVERILENDAREDEMDDNMRSVAFLRTTANSGRSAVQGRL</sequence>
<comment type="similarity">
    <text evidence="1">Belongs to the SNAP-25 family.</text>
</comment>
<gene>
    <name evidence="10" type="ORF">PTSG_09674</name>
</gene>
<dbReference type="CDD" id="cd15889">
    <property type="entry name" value="SNARE_SNAP25N_23N"/>
    <property type="match status" value="1"/>
</dbReference>
<dbReference type="PANTHER" id="PTHR19305:SF14">
    <property type="entry name" value="SYNAPTOSOMAL-ASSOCIATED PROTEIN-RELATED"/>
    <property type="match status" value="1"/>
</dbReference>
<dbReference type="GO" id="GO:0031201">
    <property type="term" value="C:SNARE complex"/>
    <property type="evidence" value="ECO:0007669"/>
    <property type="project" value="TreeGrafter"/>
</dbReference>
<dbReference type="KEGG" id="sre:PTSG_09674"/>
<reference evidence="10" key="1">
    <citation type="submission" date="2009-08" db="EMBL/GenBank/DDBJ databases">
        <title>Annotation of Salpingoeca rosetta.</title>
        <authorList>
            <consortium name="The Broad Institute Genome Sequencing Platform"/>
            <person name="Russ C."/>
            <person name="Cuomo C."/>
            <person name="Burger G."/>
            <person name="Gray M.W."/>
            <person name="Holland P.W.H."/>
            <person name="King N."/>
            <person name="Lang F.B.F."/>
            <person name="Roger A.J."/>
            <person name="Ruiz-Trillo I."/>
            <person name="Young S.K."/>
            <person name="Zeng Q."/>
            <person name="Gargeya S."/>
            <person name="Alvarado L."/>
            <person name="Berlin A."/>
            <person name="Chapman S.B."/>
            <person name="Chen Z."/>
            <person name="Freedman E."/>
            <person name="Gellesch M."/>
            <person name="Goldberg J."/>
            <person name="Griggs A."/>
            <person name="Gujja S."/>
            <person name="Heilman E."/>
            <person name="Heiman D."/>
            <person name="Howarth C."/>
            <person name="Mehta T."/>
            <person name="Neiman D."/>
            <person name="Pearson M."/>
            <person name="Roberts A."/>
            <person name="Saif S."/>
            <person name="Shea T."/>
            <person name="Shenoy N."/>
            <person name="Sisk P."/>
            <person name="Stolte C."/>
            <person name="Sykes S."/>
            <person name="White J."/>
            <person name="Yandava C."/>
            <person name="Haas B."/>
            <person name="Nusbaum C."/>
            <person name="Birren B."/>
        </authorList>
    </citation>
    <scope>NUCLEOTIDE SEQUENCE [LARGE SCALE GENOMIC DNA]</scope>
    <source>
        <strain evidence="10">ATCC 50818</strain>
    </source>
</reference>
<feature type="compositionally biased region" description="Polar residues" evidence="8">
    <location>
        <begin position="474"/>
        <end position="492"/>
    </location>
</feature>
<evidence type="ECO:0000256" key="4">
    <source>
        <dbReference type="ARBA" id="ARBA00023018"/>
    </source>
</evidence>
<keyword evidence="3" id="KW-0677">Repeat</keyword>
<evidence type="ECO:0000256" key="3">
    <source>
        <dbReference type="ARBA" id="ARBA00022737"/>
    </source>
</evidence>
<dbReference type="InParanoid" id="F2ULN7"/>
<dbReference type="GO" id="GO:0006906">
    <property type="term" value="P:vesicle fusion"/>
    <property type="evidence" value="ECO:0007669"/>
    <property type="project" value="TreeGrafter"/>
</dbReference>
<evidence type="ECO:0000256" key="2">
    <source>
        <dbReference type="ARBA" id="ARBA00022599"/>
    </source>
</evidence>
<dbReference type="GO" id="GO:0005886">
    <property type="term" value="C:plasma membrane"/>
    <property type="evidence" value="ECO:0007669"/>
    <property type="project" value="TreeGrafter"/>
</dbReference>
<keyword evidence="2" id="KW-0771">Synaptosome</keyword>
<keyword evidence="5 7" id="KW-0175">Coiled coil</keyword>
<evidence type="ECO:0000256" key="7">
    <source>
        <dbReference type="SAM" id="Coils"/>
    </source>
</evidence>
<proteinExistence type="inferred from homology"/>
<dbReference type="InterPro" id="IPR000727">
    <property type="entry name" value="T_SNARE_dom"/>
</dbReference>
<evidence type="ECO:0000313" key="11">
    <source>
        <dbReference type="Proteomes" id="UP000007799"/>
    </source>
</evidence>
<accession>F2ULN7</accession>